<reference evidence="2 3" key="1">
    <citation type="journal article" date="2017" name="Nat. Commun.">
        <title>Genome assembly with in vitro proximity ligation data and whole-genome triplication in lettuce.</title>
        <authorList>
            <person name="Reyes-Chin-Wo S."/>
            <person name="Wang Z."/>
            <person name="Yang X."/>
            <person name="Kozik A."/>
            <person name="Arikit S."/>
            <person name="Song C."/>
            <person name="Xia L."/>
            <person name="Froenicke L."/>
            <person name="Lavelle D.O."/>
            <person name="Truco M.J."/>
            <person name="Xia R."/>
            <person name="Zhu S."/>
            <person name="Xu C."/>
            <person name="Xu H."/>
            <person name="Xu X."/>
            <person name="Cox K."/>
            <person name="Korf I."/>
            <person name="Meyers B.C."/>
            <person name="Michelmore R.W."/>
        </authorList>
    </citation>
    <scope>NUCLEOTIDE SEQUENCE [LARGE SCALE GENOMIC DNA]</scope>
    <source>
        <strain evidence="3">cv. Salinas</strain>
        <tissue evidence="2">Seedlings</tissue>
    </source>
</reference>
<organism evidence="2 3">
    <name type="scientific">Lactuca sativa</name>
    <name type="common">Garden lettuce</name>
    <dbReference type="NCBI Taxonomy" id="4236"/>
    <lineage>
        <taxon>Eukaryota</taxon>
        <taxon>Viridiplantae</taxon>
        <taxon>Streptophyta</taxon>
        <taxon>Embryophyta</taxon>
        <taxon>Tracheophyta</taxon>
        <taxon>Spermatophyta</taxon>
        <taxon>Magnoliopsida</taxon>
        <taxon>eudicotyledons</taxon>
        <taxon>Gunneridae</taxon>
        <taxon>Pentapetalae</taxon>
        <taxon>asterids</taxon>
        <taxon>campanulids</taxon>
        <taxon>Asterales</taxon>
        <taxon>Asteraceae</taxon>
        <taxon>Cichorioideae</taxon>
        <taxon>Cichorieae</taxon>
        <taxon>Lactucinae</taxon>
        <taxon>Lactuca</taxon>
    </lineage>
</organism>
<proteinExistence type="predicted"/>
<sequence>MLRKNANVESGEVDNIGNTVKFLLDYKENGEVLGKQVPPSIYMVPSVIRDLSPTCFNPKVVSIGPLHRHNEHLQGFEIQKQTYLHNWLRRLGTVPNQTLRTCVEKVIQSIEIIKECYGRSVTYNDLELAKMMVIDGCFILEFIQNESEKSSGCNMMITPLIVYDLLLIENQIPFFVLKIIFDCTIVASGRMHINSSFTQHISVLLGYYKVFESNSVVPNVSLDSTTDHLLHFVHKYYQPVEPMPSVFVEANPKGHTAVELHRAGMKFKPNEDENWAMALKLELQLPSSFFSLLPIFTAIPPFSWLQWPTLKMPIVCIHDMSELVLRNLLIYEQFSDVNKYVTSYVYAMDMLTDTPEDVAILVKSKVLTNLSSSNENAANMINGLVKFVSIPDFFYDQQWKDMDAYYNSYWPNTLAGLKGKYFNNPWNVIALIGALVLFALTVVQTFFTIKAANATNGLNVVMKKACEIGIFKGVGILQSDLTISHLFYADDALFVGEWKRENIKNLARMLRCFHISSGLKVNFHKSRVFGIGAHPQEVARWTAPLGCEPSSLPFTYLGVPVGANMNLRKHWKPVVDRFHVKLSSWKSKTLSFGGKINNLLLHIKKAIAGVWNNVANVQEDLKDLGIDIEKVLVKRVERGDDTLFWLDRWIGNLPLKISFSELYRMEKKKLCKVLERVQIRGPT</sequence>
<comment type="caution">
    <text evidence="2">The sequence shown here is derived from an EMBL/GenBank/DDBJ whole genome shotgun (WGS) entry which is preliminary data.</text>
</comment>
<accession>A0A9R1UHV1</accession>
<evidence type="ECO:0000313" key="2">
    <source>
        <dbReference type="EMBL" id="KAJ0187471.1"/>
    </source>
</evidence>
<evidence type="ECO:0000313" key="3">
    <source>
        <dbReference type="Proteomes" id="UP000235145"/>
    </source>
</evidence>
<keyword evidence="1" id="KW-0472">Membrane</keyword>
<protein>
    <recommendedName>
        <fullName evidence="4">Reverse transcriptase domain-containing protein</fullName>
    </recommendedName>
</protein>
<dbReference type="PANTHER" id="PTHR31170">
    <property type="entry name" value="BNAC04G53230D PROTEIN"/>
    <property type="match status" value="1"/>
</dbReference>
<dbReference type="EMBL" id="NBSK02000009">
    <property type="protein sequence ID" value="KAJ0187471.1"/>
    <property type="molecule type" value="Genomic_DNA"/>
</dbReference>
<keyword evidence="1" id="KW-1133">Transmembrane helix</keyword>
<dbReference type="InterPro" id="IPR004158">
    <property type="entry name" value="DUF247_pln"/>
</dbReference>
<evidence type="ECO:0000256" key="1">
    <source>
        <dbReference type="SAM" id="Phobius"/>
    </source>
</evidence>
<keyword evidence="3" id="KW-1185">Reference proteome</keyword>
<dbReference type="Proteomes" id="UP000235145">
    <property type="component" value="Unassembled WGS sequence"/>
</dbReference>
<gene>
    <name evidence="2" type="ORF">LSAT_V11C900477570</name>
</gene>
<dbReference type="Pfam" id="PF03140">
    <property type="entry name" value="DUF247"/>
    <property type="match status" value="1"/>
</dbReference>
<dbReference type="PANTHER" id="PTHR31170:SF25">
    <property type="entry name" value="BNAA09G04570D PROTEIN"/>
    <property type="match status" value="1"/>
</dbReference>
<name>A0A9R1UHV1_LACSA</name>
<evidence type="ECO:0008006" key="4">
    <source>
        <dbReference type="Google" id="ProtNLM"/>
    </source>
</evidence>
<dbReference type="AlphaFoldDB" id="A0A9R1UHV1"/>
<keyword evidence="1" id="KW-0812">Transmembrane</keyword>
<feature type="transmembrane region" description="Helical" evidence="1">
    <location>
        <begin position="428"/>
        <end position="447"/>
    </location>
</feature>